<dbReference type="Proteomes" id="UP000190044">
    <property type="component" value="Unassembled WGS sequence"/>
</dbReference>
<keyword evidence="1" id="KW-1133">Transmembrane helix</keyword>
<keyword evidence="1" id="KW-0472">Membrane</keyword>
<feature type="transmembrane region" description="Helical" evidence="1">
    <location>
        <begin position="65"/>
        <end position="86"/>
    </location>
</feature>
<accession>A0A1T5DLB9</accession>
<dbReference type="EMBL" id="FUYP01000015">
    <property type="protein sequence ID" value="SKB72391.1"/>
    <property type="molecule type" value="Genomic_DNA"/>
</dbReference>
<dbReference type="AlphaFoldDB" id="A0A1T5DLB9"/>
<sequence length="98" mass="10965">MCPIGEPLSAMSHARPGWGMAPAGEGQLNWNKAVRQLHRWLSILFTAVVAGIFLALGLGREPAPWIYYLPLAPLALMMLTGLWMFFRPYAARSPRTER</sequence>
<reference evidence="3" key="1">
    <citation type="submission" date="2017-02" db="EMBL/GenBank/DDBJ databases">
        <authorList>
            <person name="Varghese N."/>
            <person name="Submissions S."/>
        </authorList>
    </citation>
    <scope>NUCLEOTIDE SEQUENCE [LARGE SCALE GENOMIC DNA]</scope>
    <source>
        <strain evidence="3">R11H</strain>
    </source>
</reference>
<evidence type="ECO:0000313" key="3">
    <source>
        <dbReference type="Proteomes" id="UP000190044"/>
    </source>
</evidence>
<keyword evidence="1" id="KW-0812">Transmembrane</keyword>
<protein>
    <submittedName>
        <fullName evidence="2">Uncharacterized protein</fullName>
    </submittedName>
</protein>
<proteinExistence type="predicted"/>
<evidence type="ECO:0000313" key="2">
    <source>
        <dbReference type="EMBL" id="SKB72391.1"/>
    </source>
</evidence>
<keyword evidence="3" id="KW-1185">Reference proteome</keyword>
<organism evidence="2 3">
    <name type="scientific">Sphingopyxis flava</name>
    <dbReference type="NCBI Taxonomy" id="1507287"/>
    <lineage>
        <taxon>Bacteria</taxon>
        <taxon>Pseudomonadati</taxon>
        <taxon>Pseudomonadota</taxon>
        <taxon>Alphaproteobacteria</taxon>
        <taxon>Sphingomonadales</taxon>
        <taxon>Sphingomonadaceae</taxon>
        <taxon>Sphingopyxis</taxon>
    </lineage>
</organism>
<evidence type="ECO:0000256" key="1">
    <source>
        <dbReference type="SAM" id="Phobius"/>
    </source>
</evidence>
<feature type="transmembrane region" description="Helical" evidence="1">
    <location>
        <begin position="40"/>
        <end position="59"/>
    </location>
</feature>
<name>A0A1T5DLB9_9SPHN</name>
<gene>
    <name evidence="2" type="ORF">SAMN06295937_101528</name>
</gene>